<accession>A0A1Y2M4W8</accession>
<dbReference type="Gene3D" id="1.20.1720.10">
    <property type="entry name" value="Multidrug resistance protein D"/>
    <property type="match status" value="1"/>
</dbReference>
<dbReference type="PROSITE" id="PS50850">
    <property type="entry name" value="MFS"/>
    <property type="match status" value="1"/>
</dbReference>
<feature type="transmembrane region" description="Helical" evidence="6">
    <location>
        <begin position="43"/>
        <end position="69"/>
    </location>
</feature>
<dbReference type="GO" id="GO:0005886">
    <property type="term" value="C:plasma membrane"/>
    <property type="evidence" value="ECO:0007669"/>
    <property type="project" value="TreeGrafter"/>
</dbReference>
<dbReference type="AlphaFoldDB" id="A0A1Y2M4W8"/>
<dbReference type="CDD" id="cd17502">
    <property type="entry name" value="MFS_Azr1_MDR_like"/>
    <property type="match status" value="1"/>
</dbReference>
<dbReference type="SUPFAM" id="SSF103473">
    <property type="entry name" value="MFS general substrate transporter"/>
    <property type="match status" value="2"/>
</dbReference>
<dbReference type="InterPro" id="IPR036259">
    <property type="entry name" value="MFS_trans_sf"/>
</dbReference>
<keyword evidence="4 6" id="KW-0472">Membrane</keyword>
<comment type="subcellular location">
    <subcellularLocation>
        <location evidence="1">Membrane</location>
        <topology evidence="1">Multi-pass membrane protein</topology>
    </subcellularLocation>
</comment>
<evidence type="ECO:0000256" key="5">
    <source>
        <dbReference type="SAM" id="MobiDB-lite"/>
    </source>
</evidence>
<feature type="transmembrane region" description="Helical" evidence="6">
    <location>
        <begin position="146"/>
        <end position="171"/>
    </location>
</feature>
<feature type="domain" description="Major facilitator superfamily (MFS) profile" evidence="7">
    <location>
        <begin position="46"/>
        <end position="549"/>
    </location>
</feature>
<feature type="transmembrane region" description="Helical" evidence="6">
    <location>
        <begin position="390"/>
        <end position="409"/>
    </location>
</feature>
<keyword evidence="3 6" id="KW-1133">Transmembrane helix</keyword>
<dbReference type="OMA" id="RVAGQQM"/>
<feature type="transmembrane region" description="Helical" evidence="6">
    <location>
        <begin position="211"/>
        <end position="231"/>
    </location>
</feature>
<evidence type="ECO:0000256" key="1">
    <source>
        <dbReference type="ARBA" id="ARBA00004141"/>
    </source>
</evidence>
<evidence type="ECO:0000256" key="3">
    <source>
        <dbReference type="ARBA" id="ARBA00022989"/>
    </source>
</evidence>
<feature type="transmembrane region" description="Helical" evidence="6">
    <location>
        <begin position="364"/>
        <end position="381"/>
    </location>
</feature>
<feature type="transmembrane region" description="Helical" evidence="6">
    <location>
        <begin position="452"/>
        <end position="474"/>
    </location>
</feature>
<dbReference type="PANTHER" id="PTHR23501">
    <property type="entry name" value="MAJOR FACILITATOR SUPERFAMILY"/>
    <property type="match status" value="1"/>
</dbReference>
<evidence type="ECO:0000256" key="2">
    <source>
        <dbReference type="ARBA" id="ARBA00022692"/>
    </source>
</evidence>
<dbReference type="FunCoup" id="A0A1Y2M4W8">
    <property type="interactions" value="60"/>
</dbReference>
<dbReference type="InterPro" id="IPR011701">
    <property type="entry name" value="MFS"/>
</dbReference>
<keyword evidence="9" id="KW-1185">Reference proteome</keyword>
<keyword evidence="2 6" id="KW-0812">Transmembrane</keyword>
<gene>
    <name evidence="8" type="ORF">B5807_04455</name>
</gene>
<sequence length="566" mass="60512">MASNKSHTAADRSLEMDQSSDAPKLESELKSFPQPEYPSTKRVAIIMCSVYITMFLIALDKTILVPAIPVITNRFNSLSDIGWYGSAYMLTLCAFQLFWGRIYKLASTGCLVKPLDSPKSILLSAIVVFEVGSAVCGAATSSSMFIVGRAIAGLGSAGMMNGAIMVMIAVVPLEKRPLWQGLIGAVFGIASVVGPLLGGAFTEKASWRWCFYINLPLGALVIAILVAVLRLPSTIKEGASTEKKSAATILSSLDLFGLATFMPSIICLLLALQWGGTTYAWSNWRIVLLLTLFPILLVAFLATQILRPKTATLPMRILTQRSIALSFFFTFSSQAAMLVTTYYIPLFFQAIKSFSPLDSGLATLPFLLSLVIGSVFAGGLVHRIGYLSPFMILSAILGSVGAGLISTWGSDVHKSMWIGFQVLFGFGIGIGMQQPTMMAQIVLPKEDQPTGVALMFFGQNFGGAIFVSVAQNVFTDALASKLTAIPGLHLDKSAIVRLGATSLRNLVAQEYLGLVIEGYRDALRSAFLVGTGLAALSMVGAALVELRSVKENSFGSASPQENAQEA</sequence>
<evidence type="ECO:0000313" key="9">
    <source>
        <dbReference type="Proteomes" id="UP000193240"/>
    </source>
</evidence>
<feature type="transmembrane region" description="Helical" evidence="6">
    <location>
        <begin position="522"/>
        <end position="544"/>
    </location>
</feature>
<dbReference type="Gene3D" id="1.20.1250.20">
    <property type="entry name" value="MFS general substrate transporter like domains"/>
    <property type="match status" value="1"/>
</dbReference>
<dbReference type="Pfam" id="PF07690">
    <property type="entry name" value="MFS_1"/>
    <property type="match status" value="1"/>
</dbReference>
<dbReference type="InParanoid" id="A0A1Y2M4W8"/>
<reference evidence="8 9" key="1">
    <citation type="journal article" date="2017" name="Genome Announc.">
        <title>Genome sequence of the saprophytic ascomycete Epicoccum nigrum ICMP 19927 strain isolated from New Zealand.</title>
        <authorList>
            <person name="Fokin M."/>
            <person name="Fleetwood D."/>
            <person name="Weir B.S."/>
            <person name="Villas-Boas S.G."/>
        </authorList>
    </citation>
    <scope>NUCLEOTIDE SEQUENCE [LARGE SCALE GENOMIC DNA]</scope>
    <source>
        <strain evidence="8 9">ICMP 19927</strain>
    </source>
</reference>
<dbReference type="EMBL" id="KZ107841">
    <property type="protein sequence ID" value="OSS51103.1"/>
    <property type="molecule type" value="Genomic_DNA"/>
</dbReference>
<feature type="transmembrane region" description="Helical" evidence="6">
    <location>
        <begin position="415"/>
        <end position="432"/>
    </location>
</feature>
<evidence type="ECO:0000256" key="6">
    <source>
        <dbReference type="SAM" id="Phobius"/>
    </source>
</evidence>
<dbReference type="InterPro" id="IPR020846">
    <property type="entry name" value="MFS_dom"/>
</dbReference>
<dbReference type="GO" id="GO:0022857">
    <property type="term" value="F:transmembrane transporter activity"/>
    <property type="evidence" value="ECO:0007669"/>
    <property type="project" value="InterPro"/>
</dbReference>
<protein>
    <recommendedName>
        <fullName evidence="7">Major facilitator superfamily (MFS) profile domain-containing protein</fullName>
    </recommendedName>
</protein>
<organism evidence="8 9">
    <name type="scientific">Epicoccum nigrum</name>
    <name type="common">Soil fungus</name>
    <name type="synonym">Epicoccum purpurascens</name>
    <dbReference type="NCBI Taxonomy" id="105696"/>
    <lineage>
        <taxon>Eukaryota</taxon>
        <taxon>Fungi</taxon>
        <taxon>Dikarya</taxon>
        <taxon>Ascomycota</taxon>
        <taxon>Pezizomycotina</taxon>
        <taxon>Dothideomycetes</taxon>
        <taxon>Pleosporomycetidae</taxon>
        <taxon>Pleosporales</taxon>
        <taxon>Pleosporineae</taxon>
        <taxon>Didymellaceae</taxon>
        <taxon>Epicoccum</taxon>
    </lineage>
</organism>
<feature type="transmembrane region" description="Helical" evidence="6">
    <location>
        <begin position="252"/>
        <end position="272"/>
    </location>
</feature>
<dbReference type="FunFam" id="1.20.1250.20:FF:000196">
    <property type="entry name" value="MFS toxin efflux pump (AflT)"/>
    <property type="match status" value="1"/>
</dbReference>
<feature type="transmembrane region" description="Helical" evidence="6">
    <location>
        <begin position="81"/>
        <end position="100"/>
    </location>
</feature>
<dbReference type="Proteomes" id="UP000193240">
    <property type="component" value="Unassembled WGS sequence"/>
</dbReference>
<evidence type="ECO:0000256" key="4">
    <source>
        <dbReference type="ARBA" id="ARBA00023136"/>
    </source>
</evidence>
<proteinExistence type="predicted"/>
<feature type="region of interest" description="Disordered" evidence="5">
    <location>
        <begin position="1"/>
        <end position="33"/>
    </location>
</feature>
<name>A0A1Y2M4W8_EPING</name>
<dbReference type="FunFam" id="1.20.1720.10:FF:000012">
    <property type="entry name" value="MFS toxin efflux pump (AflT)"/>
    <property type="match status" value="1"/>
</dbReference>
<evidence type="ECO:0000313" key="8">
    <source>
        <dbReference type="EMBL" id="OSS51103.1"/>
    </source>
</evidence>
<feature type="transmembrane region" description="Helical" evidence="6">
    <location>
        <begin position="284"/>
        <end position="302"/>
    </location>
</feature>
<feature type="transmembrane region" description="Helical" evidence="6">
    <location>
        <begin position="121"/>
        <end position="140"/>
    </location>
</feature>
<feature type="transmembrane region" description="Helical" evidence="6">
    <location>
        <begin position="323"/>
        <end position="344"/>
    </location>
</feature>
<feature type="transmembrane region" description="Helical" evidence="6">
    <location>
        <begin position="178"/>
        <end position="199"/>
    </location>
</feature>
<dbReference type="PANTHER" id="PTHR23501:SF201">
    <property type="entry name" value="MFS AFLATOXIN EFFLUX PUMP"/>
    <property type="match status" value="1"/>
</dbReference>
<evidence type="ECO:0000259" key="7">
    <source>
        <dbReference type="PROSITE" id="PS50850"/>
    </source>
</evidence>